<comment type="subcellular location">
    <subcellularLocation>
        <location evidence="13">Cytoplasm</location>
    </subcellularLocation>
</comment>
<evidence type="ECO:0000256" key="12">
    <source>
        <dbReference type="ARBA" id="ARBA00049515"/>
    </source>
</evidence>
<dbReference type="InterPro" id="IPR002314">
    <property type="entry name" value="aa-tRNA-synt_IIb"/>
</dbReference>
<evidence type="ECO:0000256" key="13">
    <source>
        <dbReference type="HAMAP-Rule" id="MF_00184"/>
    </source>
</evidence>
<evidence type="ECO:0000313" key="17">
    <source>
        <dbReference type="Proteomes" id="UP000323844"/>
    </source>
</evidence>
<name>A0A5C0UI88_9RICK</name>
<keyword evidence="11 13" id="KW-0030">Aminoacyl-tRNA synthetase</keyword>
<dbReference type="InterPro" id="IPR006195">
    <property type="entry name" value="aa-tRNA-synth_II"/>
</dbReference>
<dbReference type="SUPFAM" id="SSF55186">
    <property type="entry name" value="ThrRS/AlaRS common domain"/>
    <property type="match status" value="1"/>
</dbReference>
<dbReference type="InterPro" id="IPR036621">
    <property type="entry name" value="Anticodon-bd_dom_sf"/>
</dbReference>
<proteinExistence type="inferred from homology"/>
<evidence type="ECO:0000256" key="9">
    <source>
        <dbReference type="ARBA" id="ARBA00022884"/>
    </source>
</evidence>
<dbReference type="AlphaFoldDB" id="A0A5C0UI88"/>
<dbReference type="GO" id="GO:0000049">
    <property type="term" value="F:tRNA binding"/>
    <property type="evidence" value="ECO:0007669"/>
    <property type="project" value="UniProtKB-KW"/>
</dbReference>
<dbReference type="EC" id="6.1.1.3" evidence="13"/>
<evidence type="ECO:0000313" key="16">
    <source>
        <dbReference type="EMBL" id="QEK39477.1"/>
    </source>
</evidence>
<dbReference type="SUPFAM" id="SSF55681">
    <property type="entry name" value="Class II aaRS and biotin synthetases"/>
    <property type="match status" value="1"/>
</dbReference>
<comment type="catalytic activity">
    <reaction evidence="12 13">
        <text>tRNA(Thr) + L-threonine + ATP = L-threonyl-tRNA(Thr) + AMP + diphosphate + H(+)</text>
        <dbReference type="Rhea" id="RHEA:24624"/>
        <dbReference type="Rhea" id="RHEA-COMP:9670"/>
        <dbReference type="Rhea" id="RHEA-COMP:9704"/>
        <dbReference type="ChEBI" id="CHEBI:15378"/>
        <dbReference type="ChEBI" id="CHEBI:30616"/>
        <dbReference type="ChEBI" id="CHEBI:33019"/>
        <dbReference type="ChEBI" id="CHEBI:57926"/>
        <dbReference type="ChEBI" id="CHEBI:78442"/>
        <dbReference type="ChEBI" id="CHEBI:78534"/>
        <dbReference type="ChEBI" id="CHEBI:456215"/>
        <dbReference type="EC" id="6.1.1.3"/>
    </reaction>
</comment>
<dbReference type="PROSITE" id="PS51880">
    <property type="entry name" value="TGS"/>
    <property type="match status" value="1"/>
</dbReference>
<keyword evidence="9 13" id="KW-0694">RNA-binding</keyword>
<protein>
    <recommendedName>
        <fullName evidence="13">Threonine--tRNA ligase</fullName>
        <ecNumber evidence="13">6.1.1.3</ecNumber>
    </recommendedName>
    <alternativeName>
        <fullName evidence="13">Threonyl-tRNA synthetase</fullName>
        <shortName evidence="13">ThrRS</shortName>
    </alternativeName>
</protein>
<dbReference type="InterPro" id="IPR002320">
    <property type="entry name" value="Thr-tRNA-ligase_IIa"/>
</dbReference>
<dbReference type="HAMAP" id="MF_00184">
    <property type="entry name" value="Thr_tRNA_synth"/>
    <property type="match status" value="1"/>
</dbReference>
<evidence type="ECO:0000256" key="11">
    <source>
        <dbReference type="ARBA" id="ARBA00023146"/>
    </source>
</evidence>
<dbReference type="RefSeq" id="WP_148951838.1">
    <property type="nucleotide sequence ID" value="NZ_CP043312.1"/>
</dbReference>
<keyword evidence="5 13" id="KW-0479">Metal-binding</keyword>
<dbReference type="InterPro" id="IPR004154">
    <property type="entry name" value="Anticodon-bd"/>
</dbReference>
<keyword evidence="2 13" id="KW-0963">Cytoplasm</keyword>
<organism evidence="16 17">
    <name type="scientific">Candidatus Sneabacter namystus</name>
    <dbReference type="NCBI Taxonomy" id="2601646"/>
    <lineage>
        <taxon>Bacteria</taxon>
        <taxon>Pseudomonadati</taxon>
        <taxon>Pseudomonadota</taxon>
        <taxon>Alphaproteobacteria</taxon>
        <taxon>Rickettsiales</taxon>
        <taxon>Rickettsiaceae</taxon>
        <taxon>Rickettsieae</taxon>
        <taxon>Candidatus Sneabacter</taxon>
    </lineage>
</organism>
<keyword evidence="4 13" id="KW-0436">Ligase</keyword>
<dbReference type="FunFam" id="3.30.54.20:FF:000002">
    <property type="entry name" value="Threonine--tRNA ligase"/>
    <property type="match status" value="1"/>
</dbReference>
<feature type="binding site" evidence="13">
    <location>
        <position position="506"/>
    </location>
    <ligand>
        <name>Zn(2+)</name>
        <dbReference type="ChEBI" id="CHEBI:29105"/>
        <note>catalytic</note>
    </ligand>
</feature>
<reference evidence="16 17" key="1">
    <citation type="submission" date="2019-08" db="EMBL/GenBank/DDBJ databases">
        <title>Highly reduced genomes of protist endosymbionts show evolutionary convergence.</title>
        <authorList>
            <person name="George E."/>
            <person name="Husnik F."/>
            <person name="Tashyreva D."/>
            <person name="Prokopchuk G."/>
            <person name="Horak A."/>
            <person name="Kwong W.K."/>
            <person name="Lukes J."/>
            <person name="Keeling P.J."/>
        </authorList>
    </citation>
    <scope>NUCLEOTIDE SEQUENCE [LARGE SCALE GENOMIC DNA]</scope>
    <source>
        <strain evidence="16">1621</strain>
    </source>
</reference>
<dbReference type="Gene3D" id="3.10.20.30">
    <property type="match status" value="1"/>
</dbReference>
<gene>
    <name evidence="13 16" type="primary">thrS</name>
    <name evidence="16" type="ORF">FZC37_00795</name>
</gene>
<dbReference type="Gene3D" id="3.40.50.800">
    <property type="entry name" value="Anticodon-binding domain"/>
    <property type="match status" value="1"/>
</dbReference>
<dbReference type="GO" id="GO:0005524">
    <property type="term" value="F:ATP binding"/>
    <property type="evidence" value="ECO:0007669"/>
    <property type="project" value="UniProtKB-UniRule"/>
</dbReference>
<dbReference type="PROSITE" id="PS50862">
    <property type="entry name" value="AA_TRNA_LIGASE_II"/>
    <property type="match status" value="1"/>
</dbReference>
<dbReference type="GO" id="GO:0006435">
    <property type="term" value="P:threonyl-tRNA aminoacylation"/>
    <property type="evidence" value="ECO:0007669"/>
    <property type="project" value="UniProtKB-UniRule"/>
</dbReference>
<evidence type="ECO:0000256" key="7">
    <source>
        <dbReference type="ARBA" id="ARBA00022833"/>
    </source>
</evidence>
<evidence type="ECO:0000256" key="1">
    <source>
        <dbReference type="ARBA" id="ARBA00008226"/>
    </source>
</evidence>
<evidence type="ECO:0000259" key="15">
    <source>
        <dbReference type="PROSITE" id="PS51880"/>
    </source>
</evidence>
<dbReference type="OrthoDB" id="9802304at2"/>
<dbReference type="EMBL" id="CP043312">
    <property type="protein sequence ID" value="QEK39477.1"/>
    <property type="molecule type" value="Genomic_DNA"/>
</dbReference>
<keyword evidence="3 13" id="KW-0820">tRNA-binding</keyword>
<dbReference type="PANTHER" id="PTHR11451:SF44">
    <property type="entry name" value="THREONINE--TRNA LIGASE, CHLOROPLASTIC_MITOCHONDRIAL 2"/>
    <property type="match status" value="1"/>
</dbReference>
<dbReference type="Pfam" id="PF07973">
    <property type="entry name" value="tRNA_SAD"/>
    <property type="match status" value="1"/>
</dbReference>
<dbReference type="FunFam" id="3.30.980.10:FF:000005">
    <property type="entry name" value="Threonyl-tRNA synthetase, mitochondrial"/>
    <property type="match status" value="1"/>
</dbReference>
<dbReference type="InterPro" id="IPR033728">
    <property type="entry name" value="ThrRS_core"/>
</dbReference>
<comment type="similarity">
    <text evidence="1 13">Belongs to the class-II aminoacyl-tRNA synthetase family.</text>
</comment>
<feature type="binding site" evidence="13">
    <location>
        <position position="329"/>
    </location>
    <ligand>
        <name>Zn(2+)</name>
        <dbReference type="ChEBI" id="CHEBI:29105"/>
        <note>catalytic</note>
    </ligand>
</feature>
<evidence type="ECO:0000256" key="5">
    <source>
        <dbReference type="ARBA" id="ARBA00022723"/>
    </source>
</evidence>
<dbReference type="Proteomes" id="UP000323844">
    <property type="component" value="Chromosome"/>
</dbReference>
<keyword evidence="10 13" id="KW-0648">Protein biosynthesis</keyword>
<dbReference type="InterPro" id="IPR012675">
    <property type="entry name" value="Beta-grasp_dom_sf"/>
</dbReference>
<dbReference type="InterPro" id="IPR012947">
    <property type="entry name" value="tRNA_SAD"/>
</dbReference>
<comment type="caution">
    <text evidence="13">Lacks conserved residue(s) required for the propagation of feature annotation.</text>
</comment>
<dbReference type="GO" id="GO:0004829">
    <property type="term" value="F:threonine-tRNA ligase activity"/>
    <property type="evidence" value="ECO:0007669"/>
    <property type="project" value="UniProtKB-UniRule"/>
</dbReference>
<dbReference type="InterPro" id="IPR018163">
    <property type="entry name" value="Thr/Ala-tRNA-synth_IIc_edit"/>
</dbReference>
<dbReference type="FunFam" id="3.30.930.10:FF:000002">
    <property type="entry name" value="Threonine--tRNA ligase"/>
    <property type="match status" value="1"/>
</dbReference>
<evidence type="ECO:0000256" key="6">
    <source>
        <dbReference type="ARBA" id="ARBA00022741"/>
    </source>
</evidence>
<evidence type="ECO:0000256" key="2">
    <source>
        <dbReference type="ARBA" id="ARBA00022490"/>
    </source>
</evidence>
<evidence type="ECO:0000259" key="14">
    <source>
        <dbReference type="PROSITE" id="PS50862"/>
    </source>
</evidence>
<accession>A0A5C0UI88</accession>
<dbReference type="Gene3D" id="3.30.930.10">
    <property type="entry name" value="Bira Bifunctional Protein, Domain 2"/>
    <property type="match status" value="1"/>
</dbReference>
<keyword evidence="8 13" id="KW-0067">ATP-binding</keyword>
<dbReference type="PRINTS" id="PR01047">
    <property type="entry name" value="TRNASYNTHTHR"/>
</dbReference>
<evidence type="ECO:0000256" key="4">
    <source>
        <dbReference type="ARBA" id="ARBA00022598"/>
    </source>
</evidence>
<dbReference type="CDD" id="cd01667">
    <property type="entry name" value="TGS_ThrRS"/>
    <property type="match status" value="1"/>
</dbReference>
<evidence type="ECO:0000256" key="8">
    <source>
        <dbReference type="ARBA" id="ARBA00022840"/>
    </source>
</evidence>
<keyword evidence="7 13" id="KW-0862">Zinc</keyword>
<sequence>MISISLPNGKTTQVALGSSGIQIARTLNIENAVAVLIEDKLYDLRDIFDSQCTMRIITTQDSESVEVLRHDAAHILAQAIKNLYPEAKIATGPVIEDGFFYDIDLEYKITERDFQNIEKEMKNIAKSNCEITRINMSREEAIDFFSQQQEMYKVDIIKNNIPESEQITCYKQGNFTDLCKGPHGLNTSFVQHVKLMKVSGSYWRADKNNKMLQRIYGTAWSSKQQLKDYLLMLESAKKRDHRKIGSYLDLFHWQTEAPGMVFWHPNGFAILDVIQQYIKKKLQRNNYVQVQTPILCSNDLWRTSGHLDKFSENMFILSKEDMSLKPMNCPCHVEIFKQGLKSYKELPIRMSEFGICHRNEASGALHGLMRVQSFSIDDAHIFCSEEQITEETINFCTLLQETYKDFGFTNITMKFADRPKERVGNDSTWDHAEQSLLKAIEKTNIPYSYEKGEGAFYGPKIEFHLQDAIKRNWQCGTLQLDFILPKRLSATYIDSSGEKCYPVMIHRAILGSFERFIGILIEHYEGKLPVWLSPVQVSIATVVSACTDYATSAHKILVQNGVRAALNIKNDTIGYKIREITKQKIPFIAIIGNNEMNERNISVRDREGVTTTMQIEQLINLIKSSYPI</sequence>
<dbReference type="GO" id="GO:0005737">
    <property type="term" value="C:cytoplasm"/>
    <property type="evidence" value="ECO:0007669"/>
    <property type="project" value="UniProtKB-SubCell"/>
</dbReference>
<dbReference type="SUPFAM" id="SSF52954">
    <property type="entry name" value="Class II aaRS ABD-related"/>
    <property type="match status" value="1"/>
</dbReference>
<dbReference type="InterPro" id="IPR047246">
    <property type="entry name" value="ThrRS_anticodon"/>
</dbReference>
<dbReference type="Gene3D" id="3.30.980.10">
    <property type="entry name" value="Threonyl-trna Synthetase, Chain A, domain 2"/>
    <property type="match status" value="1"/>
</dbReference>
<dbReference type="Gene3D" id="3.30.54.20">
    <property type="match status" value="1"/>
</dbReference>
<dbReference type="CDD" id="cd00771">
    <property type="entry name" value="ThrRS_core"/>
    <property type="match status" value="1"/>
</dbReference>
<feature type="domain" description="TGS" evidence="15">
    <location>
        <begin position="1"/>
        <end position="58"/>
    </location>
</feature>
<dbReference type="SMART" id="SM00863">
    <property type="entry name" value="tRNA_SAD"/>
    <property type="match status" value="1"/>
</dbReference>
<comment type="cofactor">
    <cofactor evidence="13">
        <name>Zn(2+)</name>
        <dbReference type="ChEBI" id="CHEBI:29105"/>
    </cofactor>
    <text evidence="13">Binds 1 zinc ion per subunit.</text>
</comment>
<comment type="subunit">
    <text evidence="13">Homodimer.</text>
</comment>
<keyword evidence="17" id="KW-1185">Reference proteome</keyword>
<dbReference type="GO" id="GO:0046872">
    <property type="term" value="F:metal ion binding"/>
    <property type="evidence" value="ECO:0007669"/>
    <property type="project" value="UniProtKB-KW"/>
</dbReference>
<dbReference type="PANTHER" id="PTHR11451">
    <property type="entry name" value="THREONINE-TRNA LIGASE"/>
    <property type="match status" value="1"/>
</dbReference>
<dbReference type="Pfam" id="PF03129">
    <property type="entry name" value="HGTP_anticodon"/>
    <property type="match status" value="1"/>
</dbReference>
<dbReference type="CDD" id="cd00860">
    <property type="entry name" value="ThrRS_anticodon"/>
    <property type="match status" value="1"/>
</dbReference>
<dbReference type="InterPro" id="IPR045864">
    <property type="entry name" value="aa-tRNA-synth_II/BPL/LPL"/>
</dbReference>
<dbReference type="Pfam" id="PF00587">
    <property type="entry name" value="tRNA-synt_2b"/>
    <property type="match status" value="1"/>
</dbReference>
<dbReference type="NCBIfam" id="TIGR00418">
    <property type="entry name" value="thrS"/>
    <property type="match status" value="1"/>
</dbReference>
<evidence type="ECO:0000256" key="3">
    <source>
        <dbReference type="ARBA" id="ARBA00022555"/>
    </source>
</evidence>
<feature type="binding site" evidence="13">
    <location>
        <position position="380"/>
    </location>
    <ligand>
        <name>Zn(2+)</name>
        <dbReference type="ChEBI" id="CHEBI:29105"/>
        <note>catalytic</note>
    </ligand>
</feature>
<dbReference type="KEGG" id="snay:FZC37_00795"/>
<dbReference type="InterPro" id="IPR004095">
    <property type="entry name" value="TGS"/>
</dbReference>
<evidence type="ECO:0000256" key="10">
    <source>
        <dbReference type="ARBA" id="ARBA00022917"/>
    </source>
</evidence>
<feature type="domain" description="Aminoacyl-transfer RNA synthetases class-II family profile" evidence="14">
    <location>
        <begin position="259"/>
        <end position="529"/>
    </location>
</feature>
<keyword evidence="6 13" id="KW-0547">Nucleotide-binding</keyword>